<dbReference type="InterPro" id="IPR031726">
    <property type="entry name" value="PglL_A"/>
</dbReference>
<dbReference type="PANTHER" id="PTHR37422:SF21">
    <property type="entry name" value="EXOQ-LIKE PROTEIN"/>
    <property type="match status" value="1"/>
</dbReference>
<feature type="transmembrane region" description="Helical" evidence="5">
    <location>
        <begin position="89"/>
        <end position="106"/>
    </location>
</feature>
<dbReference type="Pfam" id="PF11846">
    <property type="entry name" value="Wzy_C_2"/>
    <property type="match status" value="1"/>
</dbReference>
<feature type="domain" description="O-antigen ligase-related" evidence="6">
    <location>
        <begin position="189"/>
        <end position="338"/>
    </location>
</feature>
<reference evidence="9 10" key="1">
    <citation type="submission" date="2019-03" db="EMBL/GenBank/DDBJ databases">
        <title>Ramlibacter henchirensis DSM 14656, whole genome shotgun sequence.</title>
        <authorList>
            <person name="Zhang X."/>
            <person name="Feng G."/>
            <person name="Zhu H."/>
        </authorList>
    </citation>
    <scope>NUCLEOTIDE SEQUENCE [LARGE SCALE GENOMIC DNA]</scope>
    <source>
        <strain evidence="9 10">DSM 14656</strain>
    </source>
</reference>
<feature type="domain" description="Protein glycosylation ligase" evidence="8">
    <location>
        <begin position="153"/>
        <end position="176"/>
    </location>
</feature>
<keyword evidence="4 5" id="KW-0472">Membrane</keyword>
<dbReference type="InterPro" id="IPR051533">
    <property type="entry name" value="WaaL-like"/>
</dbReference>
<evidence type="ECO:0000256" key="1">
    <source>
        <dbReference type="ARBA" id="ARBA00004141"/>
    </source>
</evidence>
<accession>A0A4Z0C9T0</accession>
<feature type="transmembrane region" description="Helical" evidence="5">
    <location>
        <begin position="185"/>
        <end position="206"/>
    </location>
</feature>
<dbReference type="Proteomes" id="UP000298180">
    <property type="component" value="Unassembled WGS sequence"/>
</dbReference>
<evidence type="ECO:0000259" key="7">
    <source>
        <dbReference type="Pfam" id="PF11846"/>
    </source>
</evidence>
<dbReference type="PANTHER" id="PTHR37422">
    <property type="entry name" value="TEICHURONIC ACID BIOSYNTHESIS PROTEIN TUAE"/>
    <property type="match status" value="1"/>
</dbReference>
<evidence type="ECO:0000256" key="3">
    <source>
        <dbReference type="ARBA" id="ARBA00022989"/>
    </source>
</evidence>
<evidence type="ECO:0000313" key="10">
    <source>
        <dbReference type="Proteomes" id="UP000298180"/>
    </source>
</evidence>
<keyword evidence="3 5" id="KW-1133">Transmembrane helix</keyword>
<feature type="transmembrane region" description="Helical" evidence="5">
    <location>
        <begin position="36"/>
        <end position="55"/>
    </location>
</feature>
<evidence type="ECO:0000259" key="8">
    <source>
        <dbReference type="Pfam" id="PF15864"/>
    </source>
</evidence>
<gene>
    <name evidence="9" type="ORF">EZ313_09515</name>
</gene>
<feature type="transmembrane region" description="Helical" evidence="5">
    <location>
        <begin position="118"/>
        <end position="141"/>
    </location>
</feature>
<evidence type="ECO:0000256" key="5">
    <source>
        <dbReference type="SAM" id="Phobius"/>
    </source>
</evidence>
<protein>
    <submittedName>
        <fullName evidence="9">Polymerase</fullName>
    </submittedName>
</protein>
<dbReference type="GO" id="GO:0016020">
    <property type="term" value="C:membrane"/>
    <property type="evidence" value="ECO:0007669"/>
    <property type="project" value="UniProtKB-SubCell"/>
</dbReference>
<dbReference type="OrthoDB" id="4448at2"/>
<keyword evidence="2 5" id="KW-0812">Transmembrane</keyword>
<feature type="transmembrane region" description="Helical" evidence="5">
    <location>
        <begin position="330"/>
        <end position="348"/>
    </location>
</feature>
<proteinExistence type="predicted"/>
<comment type="subcellular location">
    <subcellularLocation>
        <location evidence="1">Membrane</location>
        <topology evidence="1">Multi-pass membrane protein</topology>
    </subcellularLocation>
</comment>
<organism evidence="9 10">
    <name type="scientific">Ramlibacter henchirensis</name>
    <dbReference type="NCBI Taxonomy" id="204072"/>
    <lineage>
        <taxon>Bacteria</taxon>
        <taxon>Pseudomonadati</taxon>
        <taxon>Pseudomonadota</taxon>
        <taxon>Betaproteobacteria</taxon>
        <taxon>Burkholderiales</taxon>
        <taxon>Comamonadaceae</taxon>
        <taxon>Ramlibacter</taxon>
    </lineage>
</organism>
<dbReference type="Pfam" id="PF04932">
    <property type="entry name" value="Wzy_C"/>
    <property type="match status" value="1"/>
</dbReference>
<dbReference type="InterPro" id="IPR007016">
    <property type="entry name" value="O-antigen_ligase-rel_domated"/>
</dbReference>
<feature type="domain" description="Virulence factor membrane-bound polymerase C-terminal" evidence="7">
    <location>
        <begin position="361"/>
        <end position="539"/>
    </location>
</feature>
<evidence type="ECO:0000256" key="4">
    <source>
        <dbReference type="ARBA" id="ARBA00023136"/>
    </source>
</evidence>
<dbReference type="EMBL" id="SMLM01000001">
    <property type="protein sequence ID" value="TFZ06839.1"/>
    <property type="molecule type" value="Genomic_DNA"/>
</dbReference>
<name>A0A4Z0C9T0_9BURK</name>
<keyword evidence="10" id="KW-1185">Reference proteome</keyword>
<feature type="transmembrane region" description="Helical" evidence="5">
    <location>
        <begin position="410"/>
        <end position="429"/>
    </location>
</feature>
<sequence>MNAAAPRLSAPQMWRVHAATVLAALPWLNPFAHGPISAAVPWLTSLVVGLALWTLALRSSARPPWRLAWALAPILIWAWLRQLPLQQETVFLAGGLALFLVGAAIARDDHVSRGVCSGLLLAALLTALFGLLQYFGLSAPFSPWMNAADAGEAYGNLRQPNQYASLCWLGMAVLLWGAHRLPRGVAFALAALLAIGSAASVSRTGMLQGLVLTVLSAAWPGPQRRFRLQLCAVAALAYFGATLMLPFALQAATGALPARTLWGRIGGGESCSSRLVLWSNVLHLIAVKPWAGWGWGELDFAHFMTLYPGERFCDILDNAHSLPLHLAVELGVPAALAICLGGAWWILAQRPWKERDPRKQLAWALLAVILLHSLLEYPLWYGPFQLATGAALGWLLASSEPSPAIAARRFPAAAALIVALFVAAGYAAWDYVRISQIYLQPAQRSARWSADPLGHARRSFLFGKQARFAELVLADLSRENAERMYRLSSELLHYSPEPRVIEWLIESATMTGREQEAVLHLARYKAAFPTDYAAWRQLQGRMPPPAARNRQG</sequence>
<evidence type="ECO:0000313" key="9">
    <source>
        <dbReference type="EMBL" id="TFZ06839.1"/>
    </source>
</evidence>
<evidence type="ECO:0000256" key="2">
    <source>
        <dbReference type="ARBA" id="ARBA00022692"/>
    </source>
</evidence>
<comment type="caution">
    <text evidence="9">The sequence shown here is derived from an EMBL/GenBank/DDBJ whole genome shotgun (WGS) entry which is preliminary data.</text>
</comment>
<dbReference type="InterPro" id="IPR021797">
    <property type="entry name" value="Wzy_C_2"/>
</dbReference>
<dbReference type="AlphaFoldDB" id="A0A4Z0C9T0"/>
<feature type="transmembrane region" description="Helical" evidence="5">
    <location>
        <begin position="226"/>
        <end position="249"/>
    </location>
</feature>
<evidence type="ECO:0000259" key="6">
    <source>
        <dbReference type="Pfam" id="PF04932"/>
    </source>
</evidence>
<feature type="transmembrane region" description="Helical" evidence="5">
    <location>
        <begin position="67"/>
        <end position="83"/>
    </location>
</feature>
<dbReference type="Pfam" id="PF15864">
    <property type="entry name" value="PglL_A"/>
    <property type="match status" value="1"/>
</dbReference>
<feature type="transmembrane region" description="Helical" evidence="5">
    <location>
        <begin position="360"/>
        <end position="375"/>
    </location>
</feature>